<comment type="caution">
    <text evidence="2">The sequence shown here is derived from an EMBL/GenBank/DDBJ whole genome shotgun (WGS) entry which is preliminary data.</text>
</comment>
<evidence type="ECO:0000313" key="3">
    <source>
        <dbReference type="Proteomes" id="UP000754563"/>
    </source>
</evidence>
<protein>
    <submittedName>
        <fullName evidence="2">Uncharacterized protein</fullName>
    </submittedName>
</protein>
<dbReference type="Proteomes" id="UP000754563">
    <property type="component" value="Unassembled WGS sequence"/>
</dbReference>
<accession>A0A955L898</accession>
<proteinExistence type="predicted"/>
<feature type="non-terminal residue" evidence="2">
    <location>
        <position position="70"/>
    </location>
</feature>
<name>A0A955L898_9BACT</name>
<reference evidence="2" key="2">
    <citation type="journal article" date="2021" name="Microbiome">
        <title>Successional dynamics and alternative stable states in a saline activated sludge microbial community over 9 years.</title>
        <authorList>
            <person name="Wang Y."/>
            <person name="Ye J."/>
            <person name="Ju F."/>
            <person name="Liu L."/>
            <person name="Boyd J.A."/>
            <person name="Deng Y."/>
            <person name="Parks D.H."/>
            <person name="Jiang X."/>
            <person name="Yin X."/>
            <person name="Woodcroft B.J."/>
            <person name="Tyson G.W."/>
            <person name="Hugenholtz P."/>
            <person name="Polz M.F."/>
            <person name="Zhang T."/>
        </authorList>
    </citation>
    <scope>NUCLEOTIDE SEQUENCE</scope>
    <source>
        <strain evidence="2">HKST-UBA11</strain>
    </source>
</reference>
<gene>
    <name evidence="2" type="ORF">KC717_02285</name>
</gene>
<organism evidence="2 3">
    <name type="scientific">Candidatus Dojkabacteria bacterium</name>
    <dbReference type="NCBI Taxonomy" id="2099670"/>
    <lineage>
        <taxon>Bacteria</taxon>
        <taxon>Candidatus Dojkabacteria</taxon>
    </lineage>
</organism>
<keyword evidence="1" id="KW-0812">Transmembrane</keyword>
<dbReference type="AlphaFoldDB" id="A0A955L898"/>
<keyword evidence="1" id="KW-0472">Membrane</keyword>
<evidence type="ECO:0000313" key="2">
    <source>
        <dbReference type="EMBL" id="MCA9385456.1"/>
    </source>
</evidence>
<sequence length="70" mass="8200">MKLLKTLLSKRNRRSSRKTKKNQKHTKISKNISVWFKNSKRIFVVGIILAVFLFLLGYSLFVGYEVAQLN</sequence>
<feature type="transmembrane region" description="Helical" evidence="1">
    <location>
        <begin position="42"/>
        <end position="64"/>
    </location>
</feature>
<evidence type="ECO:0000256" key="1">
    <source>
        <dbReference type="SAM" id="Phobius"/>
    </source>
</evidence>
<reference evidence="2" key="1">
    <citation type="submission" date="2020-04" db="EMBL/GenBank/DDBJ databases">
        <authorList>
            <person name="Zhang T."/>
        </authorList>
    </citation>
    <scope>NUCLEOTIDE SEQUENCE</scope>
    <source>
        <strain evidence="2">HKST-UBA11</strain>
    </source>
</reference>
<keyword evidence="1" id="KW-1133">Transmembrane helix</keyword>
<dbReference type="EMBL" id="JAGQLH010000021">
    <property type="protein sequence ID" value="MCA9385456.1"/>
    <property type="molecule type" value="Genomic_DNA"/>
</dbReference>